<comment type="caution">
    <text evidence="1">The sequence shown here is derived from an EMBL/GenBank/DDBJ whole genome shotgun (WGS) entry which is preliminary data.</text>
</comment>
<keyword evidence="2" id="KW-1185">Reference proteome</keyword>
<name>A0ABM9D0A1_9LACO</name>
<sequence>MAKDNQLTLPIEIIEHFNSLTDKPAFLIDKEKQTFTIADEKAFDGLIIKITDYLKGASND</sequence>
<gene>
    <name evidence="1" type="ORF">LMG032447_00291</name>
</gene>
<protein>
    <submittedName>
        <fullName evidence="1">Uncharacterized protein</fullName>
    </submittedName>
</protein>
<evidence type="ECO:0000313" key="2">
    <source>
        <dbReference type="Proteomes" id="UP000838102"/>
    </source>
</evidence>
<organism evidence="1 2">
    <name type="scientific">Convivina praedatoris</name>
    <dbReference type="NCBI Taxonomy" id="2880963"/>
    <lineage>
        <taxon>Bacteria</taxon>
        <taxon>Bacillati</taxon>
        <taxon>Bacillota</taxon>
        <taxon>Bacilli</taxon>
        <taxon>Lactobacillales</taxon>
        <taxon>Lactobacillaceae</taxon>
        <taxon>Convivina</taxon>
    </lineage>
</organism>
<evidence type="ECO:0000313" key="1">
    <source>
        <dbReference type="EMBL" id="CAH1851211.1"/>
    </source>
</evidence>
<dbReference type="RefSeq" id="WP_248705746.1">
    <property type="nucleotide sequence ID" value="NZ_CAKOEU010000001.1"/>
</dbReference>
<proteinExistence type="predicted"/>
<dbReference type="EMBL" id="CAKOEU010000001">
    <property type="protein sequence ID" value="CAH1851211.1"/>
    <property type="molecule type" value="Genomic_DNA"/>
</dbReference>
<dbReference type="Proteomes" id="UP000838102">
    <property type="component" value="Unassembled WGS sequence"/>
</dbReference>
<accession>A0ABM9D0A1</accession>
<reference evidence="1" key="1">
    <citation type="submission" date="2022-03" db="EMBL/GenBank/DDBJ databases">
        <authorList>
            <person name="Hettiarachchi G."/>
        </authorList>
    </citation>
    <scope>NUCLEOTIDE SEQUENCE</scope>
    <source>
        <strain evidence="1">LMG 32447</strain>
    </source>
</reference>